<sequence length="235" mass="25223">MKKRTWMTGALAAVIAAGGIYGISAVQADGSGASSASGRASVSSPSPSSGSSASEVSASVQSTGTATTGKKLIGMEQAEKKAKAEVKGVVDSIELKRWKGSQIYEVEIDQEKREMEVRVDAYSGKVLSVREDDDNDDWDDRVPANVIGAGKAATIAEKHVQGAVAVESDLDKDDGRWVYEVELRTSRGSAEVEVHAITGKVIDTDFDDDDDDDDWDDRDDRDDRDDDRDDDGDDD</sequence>
<dbReference type="InterPro" id="IPR025711">
    <property type="entry name" value="PepSY"/>
</dbReference>
<dbReference type="EMBL" id="NPBY01000030">
    <property type="protein sequence ID" value="PAD77284.1"/>
    <property type="molecule type" value="Genomic_DNA"/>
</dbReference>
<evidence type="ECO:0000313" key="3">
    <source>
        <dbReference type="EMBL" id="PAD77284.1"/>
    </source>
</evidence>
<dbReference type="OrthoDB" id="5361545at2"/>
<reference evidence="3 4" key="1">
    <citation type="submission" date="2017-07" db="EMBL/GenBank/DDBJ databases">
        <title>Isolation and whole genome analysis of endospore-forming bacteria from heroin.</title>
        <authorList>
            <person name="Kalinowski J."/>
            <person name="Ahrens B."/>
            <person name="Al-Dilaimi A."/>
            <person name="Winkler A."/>
            <person name="Wibberg D."/>
            <person name="Schleenbecker U."/>
            <person name="Ruckert C."/>
            <person name="Wolfel R."/>
            <person name="Grass G."/>
        </authorList>
    </citation>
    <scope>NUCLEOTIDE SEQUENCE [LARGE SCALE GENOMIC DNA]</scope>
    <source>
        <strain evidence="3 4">7537-G1</strain>
    </source>
</reference>
<dbReference type="RefSeq" id="WP_095264983.1">
    <property type="nucleotide sequence ID" value="NZ_NPBY01000030.1"/>
</dbReference>
<feature type="domain" description="PepSY" evidence="2">
    <location>
        <begin position="149"/>
        <end position="204"/>
    </location>
</feature>
<evidence type="ECO:0000313" key="4">
    <source>
        <dbReference type="Proteomes" id="UP000215596"/>
    </source>
</evidence>
<feature type="region of interest" description="Disordered" evidence="1">
    <location>
        <begin position="201"/>
        <end position="235"/>
    </location>
</feature>
<feature type="compositionally biased region" description="Low complexity" evidence="1">
    <location>
        <begin position="28"/>
        <end position="62"/>
    </location>
</feature>
<organism evidence="3 4">
    <name type="scientific">Paenibacillus campinasensis</name>
    <dbReference type="NCBI Taxonomy" id="66347"/>
    <lineage>
        <taxon>Bacteria</taxon>
        <taxon>Bacillati</taxon>
        <taxon>Bacillota</taxon>
        <taxon>Bacilli</taxon>
        <taxon>Bacillales</taxon>
        <taxon>Paenibacillaceae</taxon>
        <taxon>Paenibacillus</taxon>
    </lineage>
</organism>
<dbReference type="Pfam" id="PF03413">
    <property type="entry name" value="PepSY"/>
    <property type="match status" value="2"/>
</dbReference>
<gene>
    <name evidence="3" type="ORF">CHH67_09750</name>
</gene>
<dbReference type="AlphaFoldDB" id="A0A268EW24"/>
<evidence type="ECO:0000259" key="2">
    <source>
        <dbReference type="Pfam" id="PF03413"/>
    </source>
</evidence>
<dbReference type="Gene3D" id="3.10.450.40">
    <property type="match status" value="2"/>
</dbReference>
<dbReference type="Proteomes" id="UP000215596">
    <property type="component" value="Unassembled WGS sequence"/>
</dbReference>
<feature type="domain" description="PepSY" evidence="2">
    <location>
        <begin position="73"/>
        <end position="129"/>
    </location>
</feature>
<comment type="caution">
    <text evidence="3">The sequence shown here is derived from an EMBL/GenBank/DDBJ whole genome shotgun (WGS) entry which is preliminary data.</text>
</comment>
<proteinExistence type="predicted"/>
<feature type="region of interest" description="Disordered" evidence="1">
    <location>
        <begin position="28"/>
        <end position="74"/>
    </location>
</feature>
<accession>A0A268EW24</accession>
<evidence type="ECO:0000256" key="1">
    <source>
        <dbReference type="SAM" id="MobiDB-lite"/>
    </source>
</evidence>
<protein>
    <recommendedName>
        <fullName evidence="2">PepSY domain-containing protein</fullName>
    </recommendedName>
</protein>
<feature type="compositionally biased region" description="Acidic residues" evidence="1">
    <location>
        <begin position="204"/>
        <end position="235"/>
    </location>
</feature>
<name>A0A268EW24_9BACL</name>